<dbReference type="GO" id="GO:0005886">
    <property type="term" value="C:plasma membrane"/>
    <property type="evidence" value="ECO:0007669"/>
    <property type="project" value="TreeGrafter"/>
</dbReference>
<evidence type="ECO:0000256" key="5">
    <source>
        <dbReference type="ARBA" id="ARBA00022989"/>
    </source>
</evidence>
<feature type="transmembrane region" description="Helical" evidence="7">
    <location>
        <begin position="187"/>
        <end position="206"/>
    </location>
</feature>
<proteinExistence type="inferred from homology"/>
<dbReference type="Pfam" id="PF00860">
    <property type="entry name" value="Xan_ur_permease"/>
    <property type="match status" value="1"/>
</dbReference>
<dbReference type="OrthoDB" id="9805749at2"/>
<dbReference type="STRING" id="1123291.SAMN04490355_10662"/>
<evidence type="ECO:0000256" key="7">
    <source>
        <dbReference type="SAM" id="Phobius"/>
    </source>
</evidence>
<dbReference type="RefSeq" id="WP_090943470.1">
    <property type="nucleotide sequence ID" value="NZ_FOTS01000066.1"/>
</dbReference>
<feature type="transmembrane region" description="Helical" evidence="7">
    <location>
        <begin position="226"/>
        <end position="246"/>
    </location>
</feature>
<comment type="subcellular location">
    <subcellularLocation>
        <location evidence="1">Membrane</location>
        <topology evidence="1">Multi-pass membrane protein</topology>
    </subcellularLocation>
</comment>
<name>A0A1I4PKF1_9FIRM</name>
<feature type="transmembrane region" description="Helical" evidence="7">
    <location>
        <begin position="51"/>
        <end position="68"/>
    </location>
</feature>
<sequence>MKLKYGLEDRPPVKENVIYGLQWLAVTIPAIIIFGKILGGMQGTIEAELLYMQKLFMVIAVSLLVQILWGHRLPLVIGPATVVFIGILASQASSPAAIYPSILICGLLLTFLAASGLFASLRRLFTPRVVTVILLLVAFTMMPIIMQLIISGSGEISSSKNLGFALVFILLMFTGQRLLTGLWKSTLTLWAMIFGSLVYFLLNPPWPQGTNIASLPMLGGFFDQLTTSIVIDPGLIIALLLCFLGLSINDLGSIQAVGSVLQADEMPKRITRGVTVTGLSNALAGFMGVIGPVNFSFSPGIIASTGCAARSTMIPAGIAMLTLAFFPTILFYLSFIPGVVIGCILLFIMCTQVAAGLTIAFTAMEQPHFDYALLIGLPILIGIMVAFLPVEVAASFPPILRPILANGFVMGVIVSLMLEHVIFRKVVDK</sequence>
<feature type="transmembrane region" description="Helical" evidence="7">
    <location>
        <begin position="98"/>
        <end position="118"/>
    </location>
</feature>
<keyword evidence="9" id="KW-1185">Reference proteome</keyword>
<accession>A0A1I4PKF1</accession>
<keyword evidence="4 7" id="KW-0812">Transmembrane</keyword>
<evidence type="ECO:0000256" key="6">
    <source>
        <dbReference type="ARBA" id="ARBA00023136"/>
    </source>
</evidence>
<evidence type="ECO:0000313" key="8">
    <source>
        <dbReference type="EMBL" id="SFM28197.1"/>
    </source>
</evidence>
<keyword evidence="5 7" id="KW-1133">Transmembrane helix</keyword>
<dbReference type="AlphaFoldDB" id="A0A1I4PKF1"/>
<dbReference type="PANTHER" id="PTHR42810">
    <property type="entry name" value="PURINE PERMEASE C1399.01C-RELATED"/>
    <property type="match status" value="1"/>
</dbReference>
<dbReference type="PANTHER" id="PTHR42810:SF2">
    <property type="entry name" value="PURINE PERMEASE C1399.01C-RELATED"/>
    <property type="match status" value="1"/>
</dbReference>
<feature type="transmembrane region" description="Helical" evidence="7">
    <location>
        <begin position="21"/>
        <end position="39"/>
    </location>
</feature>
<feature type="transmembrane region" description="Helical" evidence="7">
    <location>
        <begin position="313"/>
        <end position="333"/>
    </location>
</feature>
<comment type="similarity">
    <text evidence="2">Belongs to the nucleobase:cation symporter-2 (NCS2) (TC 2.A.40) family.</text>
</comment>
<evidence type="ECO:0000256" key="4">
    <source>
        <dbReference type="ARBA" id="ARBA00022692"/>
    </source>
</evidence>
<feature type="transmembrane region" description="Helical" evidence="7">
    <location>
        <begin position="402"/>
        <end position="423"/>
    </location>
</feature>
<feature type="transmembrane region" description="Helical" evidence="7">
    <location>
        <begin position="162"/>
        <end position="180"/>
    </location>
</feature>
<reference evidence="9" key="1">
    <citation type="submission" date="2016-10" db="EMBL/GenBank/DDBJ databases">
        <authorList>
            <person name="Varghese N."/>
            <person name="Submissions S."/>
        </authorList>
    </citation>
    <scope>NUCLEOTIDE SEQUENCE [LARGE SCALE GENOMIC DNA]</scope>
    <source>
        <strain evidence="9">DSM 13327</strain>
    </source>
</reference>
<dbReference type="NCBIfam" id="NF037981">
    <property type="entry name" value="NCS2_1"/>
    <property type="match status" value="1"/>
</dbReference>
<dbReference type="InterPro" id="IPR006043">
    <property type="entry name" value="NCS2"/>
</dbReference>
<protein>
    <submittedName>
        <fullName evidence="8">Xanthine/uracil permease</fullName>
    </submittedName>
</protein>
<evidence type="ECO:0000313" key="9">
    <source>
        <dbReference type="Proteomes" id="UP000199520"/>
    </source>
</evidence>
<dbReference type="EMBL" id="FOTS01000066">
    <property type="protein sequence ID" value="SFM28197.1"/>
    <property type="molecule type" value="Genomic_DNA"/>
</dbReference>
<evidence type="ECO:0000256" key="1">
    <source>
        <dbReference type="ARBA" id="ARBA00004141"/>
    </source>
</evidence>
<organism evidence="8 9">
    <name type="scientific">Pelosinus propionicus DSM 13327</name>
    <dbReference type="NCBI Taxonomy" id="1123291"/>
    <lineage>
        <taxon>Bacteria</taxon>
        <taxon>Bacillati</taxon>
        <taxon>Bacillota</taxon>
        <taxon>Negativicutes</taxon>
        <taxon>Selenomonadales</taxon>
        <taxon>Sporomusaceae</taxon>
        <taxon>Pelosinus</taxon>
    </lineage>
</organism>
<feature type="transmembrane region" description="Helical" evidence="7">
    <location>
        <begin position="130"/>
        <end position="150"/>
    </location>
</feature>
<evidence type="ECO:0000256" key="3">
    <source>
        <dbReference type="ARBA" id="ARBA00022448"/>
    </source>
</evidence>
<keyword evidence="3" id="KW-0813">Transport</keyword>
<feature type="transmembrane region" description="Helical" evidence="7">
    <location>
        <begin position="371"/>
        <end position="390"/>
    </location>
</feature>
<evidence type="ECO:0000256" key="2">
    <source>
        <dbReference type="ARBA" id="ARBA00008821"/>
    </source>
</evidence>
<dbReference type="GO" id="GO:0042907">
    <property type="term" value="F:xanthine transmembrane transporter activity"/>
    <property type="evidence" value="ECO:0007669"/>
    <property type="project" value="TreeGrafter"/>
</dbReference>
<gene>
    <name evidence="8" type="ORF">SAMN04490355_10662</name>
</gene>
<feature type="transmembrane region" description="Helical" evidence="7">
    <location>
        <begin position="339"/>
        <end position="364"/>
    </location>
</feature>
<feature type="transmembrane region" description="Helical" evidence="7">
    <location>
        <begin position="75"/>
        <end position="92"/>
    </location>
</feature>
<keyword evidence="6 7" id="KW-0472">Membrane</keyword>
<dbReference type="Proteomes" id="UP000199520">
    <property type="component" value="Unassembled WGS sequence"/>
</dbReference>